<sequence length="460" mass="50965">MEFKFTATSPYCDRPLSEAMWESPQQDEKKKMQTTVAIREEEPHRFKILPLKQVPVAQRPHYTESPSINFDRPFIGWRADPPSIYQLSHTPSTSAYSFNSLNDTTSPSALSFRSAATAGEGNTSHLLPFSHSQRSVNSSKDAPTGLGVFLRGVPIGRNEPPEAIDHTASSYFDRIREVPSQLSTPNFSPDLTFETTKELSCSPCLDTPPLNETQSCESVRKAQSMNILRDLNFSHVASIRKSNIARKLSPSTSADSNNPASLRRTRSKTLSAAALSVASKVKGRLHKRKRHAIYADTGMQITFSPPEDNQPFSATVIISPELEPPAEHSQDSTKSIDEDSISSDHWQCLGEAIPRSTRRLLSSLSTNTPTGYFLAPRSISIPPRSSGSELQVSRLFPSPVGPLNIKKSRKAHGRTTWNRSMDEFLNIAGEADPSGRLPLVTAMLQELDIAISEWRFVLYL</sequence>
<reference evidence="2 3" key="1">
    <citation type="submission" date="2018-02" db="EMBL/GenBank/DDBJ databases">
        <title>Genome sequence of the basidiomycete white-rot fungus Phlebia centrifuga.</title>
        <authorList>
            <person name="Granchi Z."/>
            <person name="Peng M."/>
            <person name="de Vries R.P."/>
            <person name="Hilden K."/>
            <person name="Makela M.R."/>
            <person name="Grigoriev I."/>
            <person name="Riley R."/>
        </authorList>
    </citation>
    <scope>NUCLEOTIDE SEQUENCE [LARGE SCALE GENOMIC DNA]</scope>
    <source>
        <strain evidence="2 3">FBCC195</strain>
    </source>
</reference>
<protein>
    <submittedName>
        <fullName evidence="2">Uncharacterized protein</fullName>
    </submittedName>
</protein>
<proteinExistence type="predicted"/>
<dbReference type="AlphaFoldDB" id="A0A2R6NKQ8"/>
<gene>
    <name evidence="2" type="ORF">PHLCEN_2v11258</name>
</gene>
<feature type="region of interest" description="Disordered" evidence="1">
    <location>
        <begin position="247"/>
        <end position="268"/>
    </location>
</feature>
<dbReference type="Proteomes" id="UP000186601">
    <property type="component" value="Unassembled WGS sequence"/>
</dbReference>
<name>A0A2R6NKQ8_9APHY</name>
<keyword evidence="3" id="KW-1185">Reference proteome</keyword>
<evidence type="ECO:0000256" key="1">
    <source>
        <dbReference type="SAM" id="MobiDB-lite"/>
    </source>
</evidence>
<organism evidence="2 3">
    <name type="scientific">Hermanssonia centrifuga</name>
    <dbReference type="NCBI Taxonomy" id="98765"/>
    <lineage>
        <taxon>Eukaryota</taxon>
        <taxon>Fungi</taxon>
        <taxon>Dikarya</taxon>
        <taxon>Basidiomycota</taxon>
        <taxon>Agaricomycotina</taxon>
        <taxon>Agaricomycetes</taxon>
        <taxon>Polyporales</taxon>
        <taxon>Meruliaceae</taxon>
        <taxon>Hermanssonia</taxon>
    </lineage>
</organism>
<dbReference type="OrthoDB" id="2800831at2759"/>
<feature type="compositionally biased region" description="Polar residues" evidence="1">
    <location>
        <begin position="249"/>
        <end position="260"/>
    </location>
</feature>
<evidence type="ECO:0000313" key="3">
    <source>
        <dbReference type="Proteomes" id="UP000186601"/>
    </source>
</evidence>
<accession>A0A2R6NKQ8</accession>
<dbReference type="EMBL" id="MLYV02001126">
    <property type="protein sequence ID" value="PSR72891.1"/>
    <property type="molecule type" value="Genomic_DNA"/>
</dbReference>
<evidence type="ECO:0000313" key="2">
    <source>
        <dbReference type="EMBL" id="PSR72891.1"/>
    </source>
</evidence>
<comment type="caution">
    <text evidence="2">The sequence shown here is derived from an EMBL/GenBank/DDBJ whole genome shotgun (WGS) entry which is preliminary data.</text>
</comment>